<dbReference type="PANTHER" id="PTHR43394:SF16">
    <property type="entry name" value="ABC TRANSPORTER B FAMILY MEMBER 4-LIKE ISOFORM X1"/>
    <property type="match status" value="1"/>
</dbReference>
<dbReference type="CDD" id="cd03249">
    <property type="entry name" value="ABC_MTABC3_MDL1_MDL2"/>
    <property type="match status" value="2"/>
</dbReference>
<dbReference type="FunFam" id="1.20.1560.10:FF:000009">
    <property type="entry name" value="ABC transporter B family member 1"/>
    <property type="match status" value="1"/>
</dbReference>
<evidence type="ECO:0000313" key="14">
    <source>
        <dbReference type="EMBL" id="CRZ09428.1"/>
    </source>
</evidence>
<dbReference type="FunFam" id="1.20.1560.10:FF:000102">
    <property type="entry name" value="ABC multidrug transporter Mdr1"/>
    <property type="match status" value="1"/>
</dbReference>
<dbReference type="PANTHER" id="PTHR43394">
    <property type="entry name" value="ATP-DEPENDENT PERMEASE MDL1, MITOCHONDRIAL"/>
    <property type="match status" value="1"/>
</dbReference>
<name>A0A0H5R5L8_9EUKA</name>
<dbReference type="EMBL" id="HACM01008986">
    <property type="protein sequence ID" value="CRZ09428.1"/>
    <property type="molecule type" value="Transcribed_RNA"/>
</dbReference>
<dbReference type="InterPro" id="IPR039421">
    <property type="entry name" value="Type_1_exporter"/>
</dbReference>
<feature type="transmembrane region" description="Helical" evidence="11">
    <location>
        <begin position="181"/>
        <end position="202"/>
    </location>
</feature>
<dbReference type="FunFam" id="3.40.50.300:FF:000916">
    <property type="entry name" value="ABC transporter B family member 9"/>
    <property type="match status" value="1"/>
</dbReference>
<feature type="transmembrane region" description="Helical" evidence="11">
    <location>
        <begin position="677"/>
        <end position="698"/>
    </location>
</feature>
<reference evidence="14" key="1">
    <citation type="submission" date="2015-04" db="EMBL/GenBank/DDBJ databases">
        <title>The genome sequence of the plant pathogenic Rhizarian Plasmodiophora brassicae reveals insights in its biotrophic life cycle and the origin of chitin synthesis.</title>
        <authorList>
            <person name="Schwelm A."/>
            <person name="Fogelqvist J."/>
            <person name="Knaust A."/>
            <person name="Julke S."/>
            <person name="Lilja T."/>
            <person name="Dhandapani V."/>
            <person name="Bonilla-Rosso G."/>
            <person name="Karlsson M."/>
            <person name="Shevchenko A."/>
            <person name="Choi S.R."/>
            <person name="Kim H.G."/>
            <person name="Park J.Y."/>
            <person name="Lim Y.P."/>
            <person name="Ludwig-Muller J."/>
            <person name="Dixelius C."/>
        </authorList>
    </citation>
    <scope>NUCLEOTIDE SEQUENCE</scope>
    <source>
        <tissue evidence="14">Potato root galls</tissue>
    </source>
</reference>
<feature type="transmembrane region" description="Helical" evidence="11">
    <location>
        <begin position="296"/>
        <end position="315"/>
    </location>
</feature>
<evidence type="ECO:0000256" key="11">
    <source>
        <dbReference type="SAM" id="Phobius"/>
    </source>
</evidence>
<proteinExistence type="inferred from homology"/>
<dbReference type="InterPro" id="IPR011527">
    <property type="entry name" value="ABC1_TM_dom"/>
</dbReference>
<dbReference type="PROSITE" id="PS50893">
    <property type="entry name" value="ABC_TRANSPORTER_2"/>
    <property type="match status" value="2"/>
</dbReference>
<evidence type="ECO:0000256" key="7">
    <source>
        <dbReference type="ARBA" id="ARBA00022840"/>
    </source>
</evidence>
<keyword evidence="4 11" id="KW-0812">Transmembrane</keyword>
<dbReference type="SUPFAM" id="SSF90123">
    <property type="entry name" value="ABC transporter transmembrane region"/>
    <property type="match status" value="2"/>
</dbReference>
<evidence type="ECO:0000259" key="12">
    <source>
        <dbReference type="PROSITE" id="PS50893"/>
    </source>
</evidence>
<feature type="domain" description="ABC transporter" evidence="12">
    <location>
        <begin position="360"/>
        <end position="602"/>
    </location>
</feature>
<evidence type="ECO:0000256" key="10">
    <source>
        <dbReference type="ARBA" id="ARBA00023180"/>
    </source>
</evidence>
<dbReference type="GO" id="GO:0016887">
    <property type="term" value="F:ATP hydrolysis activity"/>
    <property type="evidence" value="ECO:0007669"/>
    <property type="project" value="InterPro"/>
</dbReference>
<dbReference type="CDD" id="cd18577">
    <property type="entry name" value="ABC_6TM_Pgp_ABCB1_D1_like"/>
    <property type="match status" value="1"/>
</dbReference>
<feature type="transmembrane region" description="Helical" evidence="11">
    <location>
        <begin position="819"/>
        <end position="838"/>
    </location>
</feature>
<feature type="domain" description="ABC transmembrane type-1" evidence="13">
    <location>
        <begin position="31"/>
        <end position="323"/>
    </location>
</feature>
<dbReference type="GO" id="GO:0090374">
    <property type="term" value="P:oligopeptide export from mitochondrion"/>
    <property type="evidence" value="ECO:0007669"/>
    <property type="project" value="TreeGrafter"/>
</dbReference>
<dbReference type="PROSITE" id="PS50929">
    <property type="entry name" value="ABC_TM1F"/>
    <property type="match status" value="2"/>
</dbReference>
<keyword evidence="9 11" id="KW-0472">Membrane</keyword>
<dbReference type="SUPFAM" id="SSF52540">
    <property type="entry name" value="P-loop containing nucleoside triphosphate hydrolases"/>
    <property type="match status" value="2"/>
</dbReference>
<feature type="transmembrane region" description="Helical" evidence="11">
    <location>
        <begin position="933"/>
        <end position="952"/>
    </location>
</feature>
<feature type="transmembrane region" description="Helical" evidence="11">
    <location>
        <begin position="793"/>
        <end position="813"/>
    </location>
</feature>
<protein>
    <recommendedName>
        <fullName evidence="15">Bile salt export pump</fullName>
    </recommendedName>
</protein>
<keyword evidence="7" id="KW-0067">ATP-binding</keyword>
<dbReference type="FunFam" id="3.40.50.300:FF:000205">
    <property type="entry name" value="ABC transporter B family member 4"/>
    <property type="match status" value="1"/>
</dbReference>
<feature type="transmembrane region" description="Helical" evidence="11">
    <location>
        <begin position="718"/>
        <end position="744"/>
    </location>
</feature>
<dbReference type="InterPro" id="IPR036640">
    <property type="entry name" value="ABC1_TM_sf"/>
</dbReference>
<accession>A0A0H5R5L8</accession>
<dbReference type="GO" id="GO:0015421">
    <property type="term" value="F:ABC-type oligopeptide transporter activity"/>
    <property type="evidence" value="ECO:0007669"/>
    <property type="project" value="TreeGrafter"/>
</dbReference>
<sequence>MATPEKPTSPTIKFLSLFRYANRTDVALNMFGMLCAVASGLLYPFTTVVLGAVIDDFGKWQIAPGILITADQLAKTTADKSLDFVYLAVLELITTYFAVATFVHTGERQVHIIREKYLKAVVRQDITWFDNVGAGEVTTRLTSDTLLIQDAISEKVSLALSHVATFISGFGIGFYRSWKLTLVLLAVIPLIIVSSAVTNVISGKYQSQILQKYSQAGTLAEEAIAAVRTVIAFNAQDKIACNYNENITGARESGIRKETATGMGLGFLFAFIYCGYSLTFYYGYQLLTAGEITSGTVVNVFFAVLIGSFTLGEIAPEMQAFALGRSAGANVFETIDRVPGIDPYNHNGDVIPSDELKGRIELNNVEFFYPARPNVKVLNGFTLTIQPGTTVALVGQSGSGKSTIIQLVERFYDPAAGTVTLDGRPLTSLNLNWLRQNIGLVQQEPILFEGTVADNVAYGIRQSDMSNEQRLSKVMEACKQANAHDFITKLPQKYDTQVGARGLLLSGGQKQRIAIARAIINNPHILLLDEATAALDSKSEAIVQKTLDEVSKSHTTIVVAHRLSTVKNADLIVVMKSGNVVERGTHVSLIEMNGYYAKLVHAQKLDDASSANPSEVELDIKGVPSPSLISSQAENGMVKIDISPDTGAPGSDMSTWEIIRTVFEFNKPELKYTIPGLISAIGAGMVYPVFAIIFSSIIEVFASPGPNLEHDTKMYSLAFVIIAVATLFVTFLQFAMFGFASALLTERLRKLVFSAILGQEVAFFDDEKNSTGVLTSKLSTDAQNIQGASGSTVGSLLQVITNVFGGIIIGLAYGWKLALVTVTSLPLLIASGSFRLKIMAYYANKNKIAYQKSAQLACEAAGGIKTIQSLTYEQKLCKRYELMLQEPLKDGFKNAWFNSIFYALAQSIGFCVNALVFWYAGRLIAYEGYTIKQMMTVFVAIVFGSMSAGRVLSFAPDLNKAKVSAQSIINLLNRKPSIDHRSDKGKKITHSNIKGAVEFRNVFFKYPQRPNIVVLKNLNLKVEPGQFVALVGPSGSGKSTTIGLLERFYDVISGSVLLDGEDISTLNVASYRDVVGLVSQEPNLFDMTILENILLGMSTKPSQEHIERICRDSSIHDFIMTLPDGYKSRVGGKGSQLSGGQKQRIAIARALIRDPKILLLDEATSALDPEAEKVVQDALNTAMKGRTTIAIAHRLSSIQHADLIYVISDGVVAESGNHSQLYNQKGIYHDLVNQQTLHGGA</sequence>
<dbReference type="InterPro" id="IPR027417">
    <property type="entry name" value="P-loop_NTPase"/>
</dbReference>
<feature type="transmembrane region" description="Helical" evidence="11">
    <location>
        <begin position="26"/>
        <end position="54"/>
    </location>
</feature>
<dbReference type="Gene3D" id="3.40.50.300">
    <property type="entry name" value="P-loop containing nucleotide triphosphate hydrolases"/>
    <property type="match status" value="2"/>
</dbReference>
<dbReference type="InterPro" id="IPR017871">
    <property type="entry name" value="ABC_transporter-like_CS"/>
</dbReference>
<dbReference type="Pfam" id="PF00005">
    <property type="entry name" value="ABC_tran"/>
    <property type="match status" value="2"/>
</dbReference>
<dbReference type="GO" id="GO:0005524">
    <property type="term" value="F:ATP binding"/>
    <property type="evidence" value="ECO:0007669"/>
    <property type="project" value="UniProtKB-KW"/>
</dbReference>
<evidence type="ECO:0000256" key="5">
    <source>
        <dbReference type="ARBA" id="ARBA00022737"/>
    </source>
</evidence>
<dbReference type="InterPro" id="IPR003593">
    <property type="entry name" value="AAA+_ATPase"/>
</dbReference>
<evidence type="ECO:0008006" key="15">
    <source>
        <dbReference type="Google" id="ProtNLM"/>
    </source>
</evidence>
<keyword evidence="8 11" id="KW-1133">Transmembrane helix</keyword>
<keyword evidence="5" id="KW-0677">Repeat</keyword>
<feature type="transmembrane region" description="Helical" evidence="11">
    <location>
        <begin position="84"/>
        <end position="104"/>
    </location>
</feature>
<organism evidence="14">
    <name type="scientific">Spongospora subterranea</name>
    <dbReference type="NCBI Taxonomy" id="70186"/>
    <lineage>
        <taxon>Eukaryota</taxon>
        <taxon>Sar</taxon>
        <taxon>Rhizaria</taxon>
        <taxon>Endomyxa</taxon>
        <taxon>Phytomyxea</taxon>
        <taxon>Plasmodiophorida</taxon>
        <taxon>Plasmodiophoridae</taxon>
        <taxon>Spongospora</taxon>
    </lineage>
</organism>
<comment type="subcellular location">
    <subcellularLocation>
        <location evidence="1">Membrane</location>
        <topology evidence="1">Multi-pass membrane protein</topology>
    </subcellularLocation>
</comment>
<evidence type="ECO:0000259" key="13">
    <source>
        <dbReference type="PROSITE" id="PS50929"/>
    </source>
</evidence>
<dbReference type="AlphaFoldDB" id="A0A0H5R5L8"/>
<dbReference type="CDD" id="cd18578">
    <property type="entry name" value="ABC_6TM_Pgp_ABCB1_D2_like"/>
    <property type="match status" value="1"/>
</dbReference>
<feature type="domain" description="ABC transporter" evidence="12">
    <location>
        <begin position="997"/>
        <end position="1234"/>
    </location>
</feature>
<keyword evidence="3" id="KW-0813">Transport</keyword>
<evidence type="ECO:0000256" key="4">
    <source>
        <dbReference type="ARBA" id="ARBA00022692"/>
    </source>
</evidence>
<dbReference type="Gene3D" id="1.20.1560.10">
    <property type="entry name" value="ABC transporter type 1, transmembrane domain"/>
    <property type="match status" value="1"/>
</dbReference>
<feature type="transmembrane region" description="Helical" evidence="11">
    <location>
        <begin position="265"/>
        <end position="284"/>
    </location>
</feature>
<feature type="domain" description="ABC transmembrane type-1" evidence="13">
    <location>
        <begin position="676"/>
        <end position="960"/>
    </location>
</feature>
<dbReference type="PROSITE" id="PS00211">
    <property type="entry name" value="ABC_TRANSPORTER_1"/>
    <property type="match status" value="2"/>
</dbReference>
<evidence type="ECO:0000256" key="8">
    <source>
        <dbReference type="ARBA" id="ARBA00022989"/>
    </source>
</evidence>
<evidence type="ECO:0000256" key="3">
    <source>
        <dbReference type="ARBA" id="ARBA00022448"/>
    </source>
</evidence>
<evidence type="ECO:0000256" key="2">
    <source>
        <dbReference type="ARBA" id="ARBA00007577"/>
    </source>
</evidence>
<dbReference type="GO" id="GO:0005743">
    <property type="term" value="C:mitochondrial inner membrane"/>
    <property type="evidence" value="ECO:0007669"/>
    <property type="project" value="TreeGrafter"/>
</dbReference>
<keyword evidence="6" id="KW-0547">Nucleotide-binding</keyword>
<dbReference type="SMART" id="SM00382">
    <property type="entry name" value="AAA"/>
    <property type="match status" value="2"/>
</dbReference>
<comment type="similarity">
    <text evidence="2">Belongs to the ABC transporter superfamily. ABCB family. Multidrug resistance exporter (TC 3.A.1.201) subfamily.</text>
</comment>
<dbReference type="Pfam" id="PF00664">
    <property type="entry name" value="ABC_membrane"/>
    <property type="match status" value="2"/>
</dbReference>
<keyword evidence="10" id="KW-0325">Glycoprotein</keyword>
<dbReference type="InterPro" id="IPR003439">
    <property type="entry name" value="ABC_transporter-like_ATP-bd"/>
</dbReference>
<evidence type="ECO:0000256" key="1">
    <source>
        <dbReference type="ARBA" id="ARBA00004141"/>
    </source>
</evidence>
<feature type="transmembrane region" description="Helical" evidence="11">
    <location>
        <begin position="899"/>
        <end position="921"/>
    </location>
</feature>
<evidence type="ECO:0000256" key="6">
    <source>
        <dbReference type="ARBA" id="ARBA00022741"/>
    </source>
</evidence>
<feature type="transmembrane region" description="Helical" evidence="11">
    <location>
        <begin position="156"/>
        <end position="175"/>
    </location>
</feature>
<evidence type="ECO:0000256" key="9">
    <source>
        <dbReference type="ARBA" id="ARBA00023136"/>
    </source>
</evidence>